<evidence type="ECO:0000313" key="2">
    <source>
        <dbReference type="Proteomes" id="UP001358417"/>
    </source>
</evidence>
<reference evidence="1 2" key="1">
    <citation type="submission" date="2023-08" db="EMBL/GenBank/DDBJ databases">
        <title>Black Yeasts Isolated from many extreme environments.</title>
        <authorList>
            <person name="Coleine C."/>
            <person name="Stajich J.E."/>
            <person name="Selbmann L."/>
        </authorList>
    </citation>
    <scope>NUCLEOTIDE SEQUENCE [LARGE SCALE GENOMIC DNA]</scope>
    <source>
        <strain evidence="1 2">CCFEE 5792</strain>
    </source>
</reference>
<dbReference type="AlphaFoldDB" id="A0AAV9N5W1"/>
<proteinExistence type="predicted"/>
<dbReference type="EMBL" id="JAVRRD010000018">
    <property type="protein sequence ID" value="KAK5050048.1"/>
    <property type="molecule type" value="Genomic_DNA"/>
</dbReference>
<sequence length="78" mass="8397">MDRHLERIKDAITLLPDPAGAPPQASPCMKELGQDLQAEDSVFKKSGNGGINGELLKQLAGLERQLEEQTEASKALQA</sequence>
<gene>
    <name evidence="1" type="ORF">LTR84_004168</name>
</gene>
<dbReference type="Proteomes" id="UP001358417">
    <property type="component" value="Unassembled WGS sequence"/>
</dbReference>
<comment type="caution">
    <text evidence="1">The sequence shown here is derived from an EMBL/GenBank/DDBJ whole genome shotgun (WGS) entry which is preliminary data.</text>
</comment>
<evidence type="ECO:0000313" key="1">
    <source>
        <dbReference type="EMBL" id="KAK5050048.1"/>
    </source>
</evidence>
<name>A0AAV9N5W1_9EURO</name>
<accession>A0AAV9N5W1</accession>
<dbReference type="RefSeq" id="XP_064704858.1">
    <property type="nucleotide sequence ID" value="XM_064847746.1"/>
</dbReference>
<evidence type="ECO:0008006" key="3">
    <source>
        <dbReference type="Google" id="ProtNLM"/>
    </source>
</evidence>
<protein>
    <recommendedName>
        <fullName evidence="3">Mediator of RNA polymerase II transcription subunit 9</fullName>
    </recommendedName>
</protein>
<keyword evidence="2" id="KW-1185">Reference proteome</keyword>
<dbReference type="GeneID" id="89972347"/>
<organism evidence="1 2">
    <name type="scientific">Exophiala bonariae</name>
    <dbReference type="NCBI Taxonomy" id="1690606"/>
    <lineage>
        <taxon>Eukaryota</taxon>
        <taxon>Fungi</taxon>
        <taxon>Dikarya</taxon>
        <taxon>Ascomycota</taxon>
        <taxon>Pezizomycotina</taxon>
        <taxon>Eurotiomycetes</taxon>
        <taxon>Chaetothyriomycetidae</taxon>
        <taxon>Chaetothyriales</taxon>
        <taxon>Herpotrichiellaceae</taxon>
        <taxon>Exophiala</taxon>
    </lineage>
</organism>